<dbReference type="OrthoDB" id="10039052at2759"/>
<dbReference type="VEuPathDB" id="VectorBase:LDEU002524"/>
<keyword evidence="5" id="KW-0638">Presynaptic neurotoxin</keyword>
<dbReference type="GO" id="GO:0044231">
    <property type="term" value="C:host cell presynaptic membrane"/>
    <property type="evidence" value="ECO:0007669"/>
    <property type="project" value="UniProtKB-KW"/>
</dbReference>
<evidence type="ECO:0000313" key="12">
    <source>
        <dbReference type="EMBL" id="RWS29517.1"/>
    </source>
</evidence>
<dbReference type="GO" id="GO:0044218">
    <property type="term" value="C:other organism cell membrane"/>
    <property type="evidence" value="ECO:0007669"/>
    <property type="project" value="UniProtKB-KW"/>
</dbReference>
<organism evidence="12 13">
    <name type="scientific">Leptotrombidium deliense</name>
    <dbReference type="NCBI Taxonomy" id="299467"/>
    <lineage>
        <taxon>Eukaryota</taxon>
        <taxon>Metazoa</taxon>
        <taxon>Ecdysozoa</taxon>
        <taxon>Arthropoda</taxon>
        <taxon>Chelicerata</taxon>
        <taxon>Arachnida</taxon>
        <taxon>Acari</taxon>
        <taxon>Acariformes</taxon>
        <taxon>Trombidiformes</taxon>
        <taxon>Prostigmata</taxon>
        <taxon>Anystina</taxon>
        <taxon>Parasitengona</taxon>
        <taxon>Trombiculoidea</taxon>
        <taxon>Trombiculidae</taxon>
        <taxon>Leptotrombidium</taxon>
    </lineage>
</organism>
<dbReference type="Pfam" id="PF00023">
    <property type="entry name" value="Ank"/>
    <property type="match status" value="1"/>
</dbReference>
<keyword evidence="6 8" id="KW-0040">ANK repeat</keyword>
<dbReference type="PROSITE" id="PS50297">
    <property type="entry name" value="ANK_REP_REGION"/>
    <property type="match status" value="5"/>
</dbReference>
<keyword evidence="2" id="KW-0268">Exocytosis</keyword>
<dbReference type="Gene3D" id="1.10.150.50">
    <property type="entry name" value="Transcription Factor, Ets-1"/>
    <property type="match status" value="2"/>
</dbReference>
<dbReference type="PRINTS" id="PR01415">
    <property type="entry name" value="ANKYRIN"/>
</dbReference>
<evidence type="ECO:0000256" key="5">
    <source>
        <dbReference type="ARBA" id="ARBA00023028"/>
    </source>
</evidence>
<evidence type="ECO:0000256" key="9">
    <source>
        <dbReference type="SAM" id="MobiDB-lite"/>
    </source>
</evidence>
<dbReference type="PANTHER" id="PTHR24174">
    <property type="entry name" value="ANKYRIN REPEAT AND STERILE ALPHA MOTIF DOMAIN-CONTAINING PROTEIN 1"/>
    <property type="match status" value="1"/>
</dbReference>
<sequence>MGKEQELLEAARNGNLAIVERILNHRIRKSGPLASLRRGPGPNTQDASGYTCLHHAALNGHKNVVSILLQHDANPNIVDNKGSTALHLAAWTGNYDIVHVILTQSSSVPNVNLKNNDQETPLHSAAQYGHTSVVSLLLQHGSDPLIRNVKEESPLELASQYGRYETVDVLLRTRPNLVHDLIKKHSPLHLAAKNGHRNVVRLLLNAKFDVNYLTEKGTALHEAALYGKLEVVKLLLDYGIDVELEDEQRRTVSDLLQDINTNIAKQTKKVIKEHTTLVCTEDDSSTVISDSSSHCISPPPGYTDTTPEHSVLLPEKVLTNSTQSQSPTSGFTSPANSEFNFYEVPPPPRLSLQMKRSSGDEYIQNVPTKNFFSRSQDSILDGYSTSSSRSPSFLDYETPPPLPPRDKLISTRVCKSADASHLLYEIPPVPSPVNGNYPCSTFTRRDSDLQRPDSQSSTGTWSNHSSSGYMPMTGKPVPPVKPPRKSVSPLNRALSQQQYHSKSQHQLHIQPNRTSVCEYMSVSAGSDSGMKRSASNDGEGYVEMRSVVGANSRFSTFFGDTKTDTQPIYANQNSVNESAFSVLYDQIANGSSNYGTSAVPIPSDSSKSSSLCRSHNSKVSKPPALHQRSKSEHHPRCPNFESMKRENKNDADEQKNKRATVQIPVDGYQSFSNANYSLPSRQEAEKGIKIVMKKLNKNTEKNDTACVNGWSQSPQSSDSELLCNYPDYSDSDYDFDSCSSSDDYLEYKRLLKPSKDAETFTDETLFQSTNSKGLKVNVKLRNSENKTKCRTKSVKADIIFDGIVKEDNPFAGLCRGSVHSKTSMNSEVSVEDRKPKRGKYCANTLERKRKFKTLPSKLKHTKSEECDKHKPMTIEIKPIEMPVSSNNNWESFPRLMQISPFDENKEWAEIENIMASFGSGLEKEIVFSDEEKDSKEAFSKSVKDWLLELSLEKYTDLFFVNGFDDLNFMGPNVMEDSDLQDIGIESEEQRKKLLESAKYFPVLKQLEKDAVLTVDQWLHSLHLDEYMSRFQENGYIDMSKVRSIWDIELNAVLEINKIGHRKRILCSLGERLSLMNDLDFADLDFNKLVSSILERRSASSCDLSKFSPPRKKANDENETSLSASDGFTSNRSSNQSMISSVPLSTQWKHSPFDLYKNKCEYKASYLGSTLVRHLQGIQSSNESIKKLKESTKNIQKVPQVILSIDYTGVKFIDAQTNVVVCEHEIRNIHFACQDADDFKHFAYITKEHETDNNYCHVFCAPTLDLATEVILTLGQAFEIAYRLALGEDIQLLNQIFEANQITSAPPAPPPRTSSFIVTSVASSNTSTCASESTSNSTIQKSSIPKPVTNTNNNKNGDIENKPIIVPKPKPRLTTESKIMKPKPVPPVKPLSLLKTCQSPANSLKRGNL</sequence>
<feature type="compositionally biased region" description="Low complexity" evidence="9">
    <location>
        <begin position="599"/>
        <end position="614"/>
    </location>
</feature>
<dbReference type="Pfam" id="PF00640">
    <property type="entry name" value="PID"/>
    <property type="match status" value="1"/>
</dbReference>
<dbReference type="InterPro" id="IPR006020">
    <property type="entry name" value="PTB/PI_dom"/>
</dbReference>
<dbReference type="CDD" id="cd01274">
    <property type="entry name" value="PTB_Anks"/>
    <property type="match status" value="1"/>
</dbReference>
<protein>
    <submittedName>
        <fullName evidence="12">Ankyrin repeat and SAM domain-containing protein 1A-like protein</fullName>
    </submittedName>
</protein>
<evidence type="ECO:0000256" key="3">
    <source>
        <dbReference type="ARBA" id="ARBA00022537"/>
    </source>
</evidence>
<feature type="compositionally biased region" description="Polar residues" evidence="9">
    <location>
        <begin position="1326"/>
        <end position="1342"/>
    </location>
</feature>
<keyword evidence="3" id="KW-1052">Target cell membrane</keyword>
<evidence type="ECO:0000259" key="11">
    <source>
        <dbReference type="PROSITE" id="PS50105"/>
    </source>
</evidence>
<dbReference type="InterPro" id="IPR011993">
    <property type="entry name" value="PH-like_dom_sf"/>
</dbReference>
<evidence type="ECO:0000256" key="8">
    <source>
        <dbReference type="PROSITE-ProRule" id="PRU00023"/>
    </source>
</evidence>
<evidence type="ECO:0000313" key="13">
    <source>
        <dbReference type="Proteomes" id="UP000288716"/>
    </source>
</evidence>
<keyword evidence="7" id="KW-1053">Target membrane</keyword>
<comment type="caution">
    <text evidence="12">The sequence shown here is derived from an EMBL/GenBank/DDBJ whole genome shotgun (WGS) entry which is preliminary data.</text>
</comment>
<feature type="repeat" description="ANK" evidence="8">
    <location>
        <begin position="183"/>
        <end position="215"/>
    </location>
</feature>
<feature type="domain" description="SAM" evidence="11">
    <location>
        <begin position="1013"/>
        <end position="1068"/>
    </location>
</feature>
<feature type="region of interest" description="Disordered" evidence="9">
    <location>
        <begin position="599"/>
        <end position="663"/>
    </location>
</feature>
<feature type="domain" description="PID" evidence="10">
    <location>
        <begin position="1159"/>
        <end position="1282"/>
    </location>
</feature>
<feature type="region of interest" description="Disordered" evidence="9">
    <location>
        <begin position="1326"/>
        <end position="1408"/>
    </location>
</feature>
<dbReference type="PROSITE" id="PS50105">
    <property type="entry name" value="SAM_DOMAIN"/>
    <property type="match status" value="2"/>
</dbReference>
<name>A0A443SPS4_9ACAR</name>
<feature type="region of interest" description="Disordered" evidence="9">
    <location>
        <begin position="382"/>
        <end position="408"/>
    </location>
</feature>
<feature type="region of interest" description="Disordered" evidence="9">
    <location>
        <begin position="437"/>
        <end position="510"/>
    </location>
</feature>
<dbReference type="Proteomes" id="UP000288716">
    <property type="component" value="Unassembled WGS sequence"/>
</dbReference>
<feature type="compositionally biased region" description="Low complexity" evidence="9">
    <location>
        <begin position="454"/>
        <end position="468"/>
    </location>
</feature>
<feature type="region of interest" description="Disordered" evidence="9">
    <location>
        <begin position="319"/>
        <end position="346"/>
    </location>
</feature>
<dbReference type="InterPro" id="IPR002110">
    <property type="entry name" value="Ankyrin_rpt"/>
</dbReference>
<keyword evidence="5" id="KW-0800">Toxin</keyword>
<feature type="compositionally biased region" description="Polar residues" evidence="9">
    <location>
        <begin position="319"/>
        <end position="339"/>
    </location>
</feature>
<feature type="compositionally biased region" description="Basic and acidic residues" evidence="9">
    <location>
        <begin position="642"/>
        <end position="656"/>
    </location>
</feature>
<dbReference type="SUPFAM" id="SSF47769">
    <property type="entry name" value="SAM/Pointed domain"/>
    <property type="match status" value="2"/>
</dbReference>
<dbReference type="Gene3D" id="2.30.29.30">
    <property type="entry name" value="Pleckstrin-homology domain (PH domain)/Phosphotyrosine-binding domain (PTB)"/>
    <property type="match status" value="1"/>
</dbReference>
<feature type="compositionally biased region" description="Low complexity" evidence="9">
    <location>
        <begin position="1344"/>
        <end position="1355"/>
    </location>
</feature>
<keyword evidence="7" id="KW-0472">Membrane</keyword>
<evidence type="ECO:0000256" key="1">
    <source>
        <dbReference type="ARBA" id="ARBA00004175"/>
    </source>
</evidence>
<dbReference type="PROSITE" id="PS01179">
    <property type="entry name" value="PID"/>
    <property type="match status" value="1"/>
</dbReference>
<dbReference type="SMART" id="SM00462">
    <property type="entry name" value="PTB"/>
    <property type="match status" value="1"/>
</dbReference>
<dbReference type="Pfam" id="PF07647">
    <property type="entry name" value="SAM_2"/>
    <property type="match status" value="1"/>
</dbReference>
<dbReference type="SMART" id="SM00248">
    <property type="entry name" value="ANK"/>
    <property type="match status" value="7"/>
</dbReference>
<evidence type="ECO:0000259" key="10">
    <source>
        <dbReference type="PROSITE" id="PS01179"/>
    </source>
</evidence>
<dbReference type="GO" id="GO:0006887">
    <property type="term" value="P:exocytosis"/>
    <property type="evidence" value="ECO:0007669"/>
    <property type="project" value="UniProtKB-KW"/>
</dbReference>
<dbReference type="InterPro" id="IPR001660">
    <property type="entry name" value="SAM"/>
</dbReference>
<dbReference type="SUPFAM" id="SSF50729">
    <property type="entry name" value="PH domain-like"/>
    <property type="match status" value="1"/>
</dbReference>
<evidence type="ECO:0000256" key="2">
    <source>
        <dbReference type="ARBA" id="ARBA00022483"/>
    </source>
</evidence>
<dbReference type="Pfam" id="PF00536">
    <property type="entry name" value="SAM_1"/>
    <property type="match status" value="1"/>
</dbReference>
<reference evidence="12 13" key="1">
    <citation type="journal article" date="2018" name="Gigascience">
        <title>Genomes of trombidid mites reveal novel predicted allergens and laterally-transferred genes associated with secondary metabolism.</title>
        <authorList>
            <person name="Dong X."/>
            <person name="Chaisiri K."/>
            <person name="Xia D."/>
            <person name="Armstrong S.D."/>
            <person name="Fang Y."/>
            <person name="Donnelly M.J."/>
            <person name="Kadowaki T."/>
            <person name="McGarry J.W."/>
            <person name="Darby A.C."/>
            <person name="Makepeace B.L."/>
        </authorList>
    </citation>
    <scope>NUCLEOTIDE SEQUENCE [LARGE SCALE GENOMIC DNA]</scope>
    <source>
        <strain evidence="12">UoL-UT</strain>
    </source>
</reference>
<gene>
    <name evidence="12" type="ORF">B4U80_01001</name>
</gene>
<dbReference type="GO" id="GO:0005829">
    <property type="term" value="C:cytosol"/>
    <property type="evidence" value="ECO:0007669"/>
    <property type="project" value="TreeGrafter"/>
</dbReference>
<feature type="repeat" description="ANK" evidence="8">
    <location>
        <begin position="48"/>
        <end position="80"/>
    </location>
</feature>
<dbReference type="SMART" id="SM00454">
    <property type="entry name" value="SAM"/>
    <property type="match status" value="2"/>
</dbReference>
<dbReference type="InterPro" id="IPR013761">
    <property type="entry name" value="SAM/pointed_sf"/>
</dbReference>
<feature type="repeat" description="ANK" evidence="8">
    <location>
        <begin position="117"/>
        <end position="149"/>
    </location>
</feature>
<dbReference type="EMBL" id="NCKV01000878">
    <property type="protein sequence ID" value="RWS29517.1"/>
    <property type="molecule type" value="Genomic_DNA"/>
</dbReference>
<dbReference type="Gene3D" id="1.25.40.20">
    <property type="entry name" value="Ankyrin repeat-containing domain"/>
    <property type="match status" value="2"/>
</dbReference>
<dbReference type="SUPFAM" id="SSF48403">
    <property type="entry name" value="Ankyrin repeat"/>
    <property type="match status" value="1"/>
</dbReference>
<feature type="domain" description="SAM" evidence="11">
    <location>
        <begin position="937"/>
        <end position="1003"/>
    </location>
</feature>
<dbReference type="Pfam" id="PF12796">
    <property type="entry name" value="Ank_2"/>
    <property type="match status" value="2"/>
</dbReference>
<dbReference type="STRING" id="299467.A0A443SPS4"/>
<evidence type="ECO:0000256" key="4">
    <source>
        <dbReference type="ARBA" id="ARBA00022737"/>
    </source>
</evidence>
<feature type="repeat" description="ANK" evidence="8">
    <location>
        <begin position="81"/>
        <end position="113"/>
    </location>
</feature>
<proteinExistence type="predicted"/>
<feature type="compositionally biased region" description="Polar residues" evidence="9">
    <location>
        <begin position="1119"/>
        <end position="1128"/>
    </location>
</feature>
<accession>A0A443SPS4</accession>
<dbReference type="InterPro" id="IPR036770">
    <property type="entry name" value="Ankyrin_rpt-contain_sf"/>
</dbReference>
<dbReference type="PANTHER" id="PTHR24174:SF1">
    <property type="entry name" value="IP14385P"/>
    <property type="match status" value="1"/>
</dbReference>
<dbReference type="InterPro" id="IPR033635">
    <property type="entry name" value="ANKS1/Caskin"/>
</dbReference>
<feature type="repeat" description="ANK" evidence="8">
    <location>
        <begin position="215"/>
        <end position="247"/>
    </location>
</feature>
<feature type="compositionally biased region" description="Polar residues" evidence="9">
    <location>
        <begin position="382"/>
        <end position="391"/>
    </location>
</feature>
<keyword evidence="4" id="KW-0677">Repeat</keyword>
<feature type="compositionally biased region" description="Low complexity" evidence="9">
    <location>
        <begin position="485"/>
        <end position="508"/>
    </location>
</feature>
<keyword evidence="5" id="KW-0528">Neurotoxin</keyword>
<evidence type="ECO:0000256" key="6">
    <source>
        <dbReference type="ARBA" id="ARBA00023043"/>
    </source>
</evidence>
<dbReference type="PROSITE" id="PS50088">
    <property type="entry name" value="ANK_REPEAT"/>
    <property type="match status" value="5"/>
</dbReference>
<feature type="region of interest" description="Disordered" evidence="9">
    <location>
        <begin position="1101"/>
        <end position="1133"/>
    </location>
</feature>
<evidence type="ECO:0000256" key="7">
    <source>
        <dbReference type="ARBA" id="ARBA00023298"/>
    </source>
</evidence>
<comment type="subcellular location">
    <subcellularLocation>
        <location evidence="1">Target cell membrane</location>
    </subcellularLocation>
</comment>
<keyword evidence="13" id="KW-1185">Reference proteome</keyword>